<dbReference type="Proteomes" id="UP000521943">
    <property type="component" value="Unassembled WGS sequence"/>
</dbReference>
<dbReference type="OrthoDB" id="3265353at2759"/>
<feature type="region of interest" description="Disordered" evidence="1">
    <location>
        <begin position="203"/>
        <end position="225"/>
    </location>
</feature>
<comment type="caution">
    <text evidence="2">The sequence shown here is derived from an EMBL/GenBank/DDBJ whole genome shotgun (WGS) entry which is preliminary data.</text>
</comment>
<evidence type="ECO:0000313" key="3">
    <source>
        <dbReference type="Proteomes" id="UP000521943"/>
    </source>
</evidence>
<gene>
    <name evidence="2" type="ORF">DFP72DRAFT_860261</name>
</gene>
<evidence type="ECO:0000256" key="1">
    <source>
        <dbReference type="SAM" id="MobiDB-lite"/>
    </source>
</evidence>
<accession>A0A8H6LVG6</accession>
<proteinExistence type="predicted"/>
<dbReference type="EMBL" id="JACGCI010000177">
    <property type="protein sequence ID" value="KAF6742656.1"/>
    <property type="molecule type" value="Genomic_DNA"/>
</dbReference>
<organism evidence="2 3">
    <name type="scientific">Ephemerocybe angulata</name>
    <dbReference type="NCBI Taxonomy" id="980116"/>
    <lineage>
        <taxon>Eukaryota</taxon>
        <taxon>Fungi</taxon>
        <taxon>Dikarya</taxon>
        <taxon>Basidiomycota</taxon>
        <taxon>Agaricomycotina</taxon>
        <taxon>Agaricomycetes</taxon>
        <taxon>Agaricomycetidae</taxon>
        <taxon>Agaricales</taxon>
        <taxon>Agaricineae</taxon>
        <taxon>Psathyrellaceae</taxon>
        <taxon>Ephemerocybe</taxon>
    </lineage>
</organism>
<dbReference type="AlphaFoldDB" id="A0A8H6LVG6"/>
<sequence length="414" mass="46235">MAYAIVDTLQNLPPCTSKSAIFIDDLVVLALFSPVKHLDSPLAHIPQTLGRSFTGTAQTLTDIYNEFEAIKSELDLAYPRTFLKLIKSTKMRLIRGNREIKAMGKEKHNLLEWCIAAYSMLVIPSSSTRLRTLDLGGQKGFGVWTIGLRGTLVPVPIVPPNPIHLLPPLLQERWPWRRDPHIFKPQAASPMTLLQSQLKLLKSKRTGGGRSRNTNSSNARQKRLKSWSEIRLEGESGELVETANENEECWLPGAWVIVGCGIAHALRRTCGNCKRERRRPPRIPRARTQLDSICTEAPSCNHGTSIAPSDQMNPPVCERERDLLNGWEYPAPLYLMPAPSSLLILDVSSRSHTSRWSVYVLGLSGFDCKGWSSCVDMGELSLRLKRSTPLLPFPPGLSIAQMQAVYPGLLITWM</sequence>
<reference evidence="2 3" key="1">
    <citation type="submission" date="2020-07" db="EMBL/GenBank/DDBJ databases">
        <title>Comparative genomics of pyrophilous fungi reveals a link between fire events and developmental genes.</title>
        <authorList>
            <consortium name="DOE Joint Genome Institute"/>
            <person name="Steindorff A.S."/>
            <person name="Carver A."/>
            <person name="Calhoun S."/>
            <person name="Stillman K."/>
            <person name="Liu H."/>
            <person name="Lipzen A."/>
            <person name="Pangilinan J."/>
            <person name="Labutti K."/>
            <person name="Bruns T.D."/>
            <person name="Grigoriev I.V."/>
        </authorList>
    </citation>
    <scope>NUCLEOTIDE SEQUENCE [LARGE SCALE GENOMIC DNA]</scope>
    <source>
        <strain evidence="2 3">CBS 144469</strain>
    </source>
</reference>
<protein>
    <submittedName>
        <fullName evidence="2">Uncharacterized protein</fullName>
    </submittedName>
</protein>
<name>A0A8H6LVG6_9AGAR</name>
<keyword evidence="3" id="KW-1185">Reference proteome</keyword>
<evidence type="ECO:0000313" key="2">
    <source>
        <dbReference type="EMBL" id="KAF6742656.1"/>
    </source>
</evidence>